<gene>
    <name evidence="1" type="primary">MRPL25_1</name>
    <name evidence="1" type="ORF">LTR37_010361</name>
</gene>
<dbReference type="Proteomes" id="UP001281147">
    <property type="component" value="Unassembled WGS sequence"/>
</dbReference>
<protein>
    <submittedName>
        <fullName evidence="1">54S ribosomal protein L25, mitochondrial</fullName>
    </submittedName>
</protein>
<reference evidence="1" key="1">
    <citation type="submission" date="2023-07" db="EMBL/GenBank/DDBJ databases">
        <title>Black Yeasts Isolated from many extreme environments.</title>
        <authorList>
            <person name="Coleine C."/>
            <person name="Stajich J.E."/>
            <person name="Selbmann L."/>
        </authorList>
    </citation>
    <scope>NUCLEOTIDE SEQUENCE</scope>
    <source>
        <strain evidence="1">CCFEE 5714</strain>
    </source>
</reference>
<keyword evidence="1" id="KW-0689">Ribosomal protein</keyword>
<accession>A0ACC3N5I2</accession>
<name>A0ACC3N5I2_9PEZI</name>
<keyword evidence="2" id="KW-1185">Reference proteome</keyword>
<evidence type="ECO:0000313" key="2">
    <source>
        <dbReference type="Proteomes" id="UP001281147"/>
    </source>
</evidence>
<organism evidence="1 2">
    <name type="scientific">Vermiconidia calcicola</name>
    <dbReference type="NCBI Taxonomy" id="1690605"/>
    <lineage>
        <taxon>Eukaryota</taxon>
        <taxon>Fungi</taxon>
        <taxon>Dikarya</taxon>
        <taxon>Ascomycota</taxon>
        <taxon>Pezizomycotina</taxon>
        <taxon>Dothideomycetes</taxon>
        <taxon>Dothideomycetidae</taxon>
        <taxon>Mycosphaerellales</taxon>
        <taxon>Extremaceae</taxon>
        <taxon>Vermiconidia</taxon>
    </lineage>
</organism>
<proteinExistence type="predicted"/>
<dbReference type="EMBL" id="JAUTXU010000085">
    <property type="protein sequence ID" value="KAK3710295.1"/>
    <property type="molecule type" value="Genomic_DNA"/>
</dbReference>
<keyword evidence="1" id="KW-0687">Ribonucleoprotein</keyword>
<sequence>MTAAMETHIRIAKSLDPRLLRFFRRFPPPEIGAFASSPTPQTETIQIASNTSSMDPNGGAATSSETVTSEPEDPRAITNSDGRKRNPFLAFKNPQTGNWHSPHYSLRRQAVLFKLAQQEGVLPLMPLCPKHPEVKEQKRVEQGLRVRGTGVGQKVKGKLWERTLRNRMEERRKAMEGMPEMVRQWKERGHGRGWKKWPK</sequence>
<comment type="caution">
    <text evidence="1">The sequence shown here is derived from an EMBL/GenBank/DDBJ whole genome shotgun (WGS) entry which is preliminary data.</text>
</comment>
<evidence type="ECO:0000313" key="1">
    <source>
        <dbReference type="EMBL" id="KAK3710295.1"/>
    </source>
</evidence>